<reference evidence="2 3" key="1">
    <citation type="submission" date="2019-01" db="EMBL/GenBank/DDBJ databases">
        <title>Chengkuizengella sp. nov., isolated from deep-sea sediment of East Pacific Ocean.</title>
        <authorList>
            <person name="Yang J."/>
            <person name="Lai Q."/>
            <person name="Shao Z."/>
        </authorList>
    </citation>
    <scope>NUCLEOTIDE SEQUENCE [LARGE SCALE GENOMIC DNA]</scope>
    <source>
        <strain evidence="2 3">YPA3-1-1</strain>
    </source>
</reference>
<evidence type="ECO:0008006" key="4">
    <source>
        <dbReference type="Google" id="ProtNLM"/>
    </source>
</evidence>
<proteinExistence type="predicted"/>
<evidence type="ECO:0000313" key="3">
    <source>
        <dbReference type="Proteomes" id="UP000448943"/>
    </source>
</evidence>
<dbReference type="EMBL" id="SIJB01000028">
    <property type="protein sequence ID" value="NBI29862.1"/>
    <property type="molecule type" value="Genomic_DNA"/>
</dbReference>
<dbReference type="OrthoDB" id="2680668at2"/>
<comment type="caution">
    <text evidence="2">The sequence shown here is derived from an EMBL/GenBank/DDBJ whole genome shotgun (WGS) entry which is preliminary data.</text>
</comment>
<gene>
    <name evidence="2" type="ORF">ERL59_12925</name>
</gene>
<keyword evidence="3" id="KW-1185">Reference proteome</keyword>
<name>A0A6N9Q4X0_9BACL</name>
<feature type="compositionally biased region" description="Basic residues" evidence="1">
    <location>
        <begin position="158"/>
        <end position="196"/>
    </location>
</feature>
<dbReference type="RefSeq" id="WP_160646672.1">
    <property type="nucleotide sequence ID" value="NZ_SIJB01000028.1"/>
</dbReference>
<dbReference type="AlphaFoldDB" id="A0A6N9Q4X0"/>
<accession>A0A6N9Q4X0</accession>
<dbReference type="Proteomes" id="UP000448943">
    <property type="component" value="Unassembled WGS sequence"/>
</dbReference>
<sequence length="196" mass="21450">MRRHNQYRKATNATPPNNGYYRAGIRNETGAGQVPANTNYPPAVPYNGAQTPFNDAPTPFNNGAQAPFNEARDHNLPVPSTTTGGGSNPLANLPIGDIKAMVEKLGGVEGIFNTINKMNGFMKQVQQFSPMLKLLLGSFGKGAAAATAADAALLEDRRRRRKRRKRRKSGSSKRRSSNGKRSSSKRSTKRKRRAIR</sequence>
<feature type="compositionally biased region" description="Polar residues" evidence="1">
    <location>
        <begin position="8"/>
        <end position="17"/>
    </location>
</feature>
<evidence type="ECO:0000313" key="2">
    <source>
        <dbReference type="EMBL" id="NBI29862.1"/>
    </source>
</evidence>
<feature type="region of interest" description="Disordered" evidence="1">
    <location>
        <begin position="154"/>
        <end position="196"/>
    </location>
</feature>
<organism evidence="2 3">
    <name type="scientific">Chengkuizengella marina</name>
    <dbReference type="NCBI Taxonomy" id="2507566"/>
    <lineage>
        <taxon>Bacteria</taxon>
        <taxon>Bacillati</taxon>
        <taxon>Bacillota</taxon>
        <taxon>Bacilli</taxon>
        <taxon>Bacillales</taxon>
        <taxon>Paenibacillaceae</taxon>
        <taxon>Chengkuizengella</taxon>
    </lineage>
</organism>
<feature type="region of interest" description="Disordered" evidence="1">
    <location>
        <begin position="1"/>
        <end position="25"/>
    </location>
</feature>
<protein>
    <recommendedName>
        <fullName evidence="4">Tyrosine protein kinase</fullName>
    </recommendedName>
</protein>
<evidence type="ECO:0000256" key="1">
    <source>
        <dbReference type="SAM" id="MobiDB-lite"/>
    </source>
</evidence>